<dbReference type="EMBL" id="CAJOBE010049385">
    <property type="protein sequence ID" value="CAF4352128.1"/>
    <property type="molecule type" value="Genomic_DNA"/>
</dbReference>
<protein>
    <submittedName>
        <fullName evidence="1">Uncharacterized protein</fullName>
    </submittedName>
</protein>
<sequence>MMDIIENISTLFTKLKQQLLFLKECEKLFTANDDNSISSIDSSSVDPTNFNLPSSPIGLRINSSTNDDTNDHTLDEVPVKQEMNLFFLDEYIIPTLPNSLLQDTETGALHKFGPHHTNRQILIDIITHDLVEKYHL</sequence>
<proteinExistence type="predicted"/>
<accession>A0A820L1X3</accession>
<dbReference type="AlphaFoldDB" id="A0A820L1X3"/>
<evidence type="ECO:0000313" key="1">
    <source>
        <dbReference type="EMBL" id="CAF4352128.1"/>
    </source>
</evidence>
<name>A0A820L1X3_9BILA</name>
<comment type="caution">
    <text evidence="1">The sequence shown here is derived from an EMBL/GenBank/DDBJ whole genome shotgun (WGS) entry which is preliminary data.</text>
</comment>
<evidence type="ECO:0000313" key="2">
    <source>
        <dbReference type="Proteomes" id="UP000663874"/>
    </source>
</evidence>
<dbReference type="Proteomes" id="UP000663874">
    <property type="component" value="Unassembled WGS sequence"/>
</dbReference>
<feature type="non-terminal residue" evidence="1">
    <location>
        <position position="136"/>
    </location>
</feature>
<organism evidence="1 2">
    <name type="scientific">Rotaria sordida</name>
    <dbReference type="NCBI Taxonomy" id="392033"/>
    <lineage>
        <taxon>Eukaryota</taxon>
        <taxon>Metazoa</taxon>
        <taxon>Spiralia</taxon>
        <taxon>Gnathifera</taxon>
        <taxon>Rotifera</taxon>
        <taxon>Eurotatoria</taxon>
        <taxon>Bdelloidea</taxon>
        <taxon>Philodinida</taxon>
        <taxon>Philodinidae</taxon>
        <taxon>Rotaria</taxon>
    </lineage>
</organism>
<reference evidence="1" key="1">
    <citation type="submission" date="2021-02" db="EMBL/GenBank/DDBJ databases">
        <authorList>
            <person name="Nowell W R."/>
        </authorList>
    </citation>
    <scope>NUCLEOTIDE SEQUENCE</scope>
</reference>
<gene>
    <name evidence="1" type="ORF">FNK824_LOCUS42379</name>
</gene>